<dbReference type="AlphaFoldDB" id="A0ABD3U7R8"/>
<evidence type="ECO:0000313" key="3">
    <source>
        <dbReference type="Proteomes" id="UP001634393"/>
    </source>
</evidence>
<comment type="caution">
    <text evidence="2">The sequence shown here is derived from an EMBL/GenBank/DDBJ whole genome shotgun (WGS) entry which is preliminary data.</text>
</comment>
<organism evidence="2 3">
    <name type="scientific">Penstemon smallii</name>
    <dbReference type="NCBI Taxonomy" id="265156"/>
    <lineage>
        <taxon>Eukaryota</taxon>
        <taxon>Viridiplantae</taxon>
        <taxon>Streptophyta</taxon>
        <taxon>Embryophyta</taxon>
        <taxon>Tracheophyta</taxon>
        <taxon>Spermatophyta</taxon>
        <taxon>Magnoliopsida</taxon>
        <taxon>eudicotyledons</taxon>
        <taxon>Gunneridae</taxon>
        <taxon>Pentapetalae</taxon>
        <taxon>asterids</taxon>
        <taxon>lamiids</taxon>
        <taxon>Lamiales</taxon>
        <taxon>Plantaginaceae</taxon>
        <taxon>Cheloneae</taxon>
        <taxon>Penstemon</taxon>
    </lineage>
</organism>
<reference evidence="2 3" key="1">
    <citation type="submission" date="2024-12" db="EMBL/GenBank/DDBJ databases">
        <title>The unique morphological basis and parallel evolutionary history of personate flowers in Penstemon.</title>
        <authorList>
            <person name="Depatie T.H."/>
            <person name="Wessinger C.A."/>
        </authorList>
    </citation>
    <scope>NUCLEOTIDE SEQUENCE [LARGE SCALE GENOMIC DNA]</scope>
    <source>
        <strain evidence="2">WTNN_2</strain>
        <tissue evidence="2">Leaf</tissue>
    </source>
</reference>
<dbReference type="PANTHER" id="PTHR46354:SF4">
    <property type="entry name" value="PROTEIN DOG1-LIKE 3"/>
    <property type="match status" value="1"/>
</dbReference>
<protein>
    <recommendedName>
        <fullName evidence="1">DOG1 domain-containing protein</fullName>
    </recommendedName>
</protein>
<dbReference type="Pfam" id="PF14144">
    <property type="entry name" value="DOG1"/>
    <property type="match status" value="1"/>
</dbReference>
<accession>A0ABD3U7R8</accession>
<dbReference type="InterPro" id="IPR051886">
    <property type="entry name" value="Seed_Dev/Stress_Resp_Reg"/>
</dbReference>
<evidence type="ECO:0000259" key="1">
    <source>
        <dbReference type="PROSITE" id="PS51806"/>
    </source>
</evidence>
<dbReference type="Proteomes" id="UP001634393">
    <property type="component" value="Unassembled WGS sequence"/>
</dbReference>
<sequence>MASSSHIDIGSQNQENFEEFYVKWKKKQDNQLQELVTASKTAQPLPIDAILCGLIHRVIAHYEDYYQVKSKWVQDNVLLILSPQWRSPLENAFLWIGGWRPTTAFQLLHSVSGDLGDLSSGQMNLMDNLQRSTTLEERKWTEKMAKQEQKVADAELVELSHEVSESIRIQGRVCDSTDVEERVDSTLKPKKEGLEMILLRADDLRLRTLKSVIEILSPIQAVHFLIAVAELQLRVHDWGKHKEQKQASGSASNN</sequence>
<dbReference type="InterPro" id="IPR025422">
    <property type="entry name" value="TGA_domain"/>
</dbReference>
<dbReference type="PROSITE" id="PS51806">
    <property type="entry name" value="DOG1"/>
    <property type="match status" value="1"/>
</dbReference>
<dbReference type="PANTHER" id="PTHR46354">
    <property type="entry name" value="DOG1 DOMAIN-CONTAINING PROTEIN"/>
    <property type="match status" value="1"/>
</dbReference>
<feature type="domain" description="DOG1" evidence="1">
    <location>
        <begin position="14"/>
        <end position="245"/>
    </location>
</feature>
<gene>
    <name evidence="2" type="ORF">ACJIZ3_002925</name>
</gene>
<evidence type="ECO:0000313" key="2">
    <source>
        <dbReference type="EMBL" id="KAL3845522.1"/>
    </source>
</evidence>
<proteinExistence type="predicted"/>
<name>A0ABD3U7R8_9LAMI</name>
<keyword evidence="3" id="KW-1185">Reference proteome</keyword>
<dbReference type="EMBL" id="JBJXBP010000002">
    <property type="protein sequence ID" value="KAL3845522.1"/>
    <property type="molecule type" value="Genomic_DNA"/>
</dbReference>